<accession>A0A395JKZ1</accession>
<dbReference type="InParanoid" id="A0A395JKZ1"/>
<reference evidence="1 2" key="1">
    <citation type="submission" date="2018-06" db="EMBL/GenBank/DDBJ databases">
        <title>Genomic Encyclopedia of Type Strains, Phase IV (KMG-IV): sequencing the most valuable type-strain genomes for metagenomic binning, comparative biology and taxonomic classification.</title>
        <authorList>
            <person name="Goeker M."/>
        </authorList>
    </citation>
    <scope>NUCLEOTIDE SEQUENCE [LARGE SCALE GENOMIC DNA]</scope>
    <source>
        <strain evidence="1 2">DSM 24032</strain>
    </source>
</reference>
<evidence type="ECO:0000313" key="2">
    <source>
        <dbReference type="Proteomes" id="UP000253083"/>
    </source>
</evidence>
<organism evidence="1 2">
    <name type="scientific">Arenicella xantha</name>
    <dbReference type="NCBI Taxonomy" id="644221"/>
    <lineage>
        <taxon>Bacteria</taxon>
        <taxon>Pseudomonadati</taxon>
        <taxon>Pseudomonadota</taxon>
        <taxon>Gammaproteobacteria</taxon>
        <taxon>Arenicellales</taxon>
        <taxon>Arenicellaceae</taxon>
        <taxon>Arenicella</taxon>
    </lineage>
</organism>
<dbReference type="RefSeq" id="WP_113955845.1">
    <property type="nucleotide sequence ID" value="NZ_QNRT01000008.1"/>
</dbReference>
<sequence>MEYKLEKIKDDAPSSFVEEHRVATKLCSKRQSMRERWVDFESNNVFYIIGTFAGPGNHSVKILLFLNSEKVSFWGDTEDLIFNFKYRVSRIDASEEMYQQKEFLEENIKKCLTEYCKCNEAEFISVEVEFDRKMYKVLKG</sequence>
<protein>
    <submittedName>
        <fullName evidence="1">Uncharacterized protein</fullName>
    </submittedName>
</protein>
<evidence type="ECO:0000313" key="1">
    <source>
        <dbReference type="EMBL" id="RBP48372.1"/>
    </source>
</evidence>
<dbReference type="AlphaFoldDB" id="A0A395JKZ1"/>
<proteinExistence type="predicted"/>
<name>A0A395JKZ1_9GAMM</name>
<dbReference type="EMBL" id="QNRT01000008">
    <property type="protein sequence ID" value="RBP48372.1"/>
    <property type="molecule type" value="Genomic_DNA"/>
</dbReference>
<dbReference type="Proteomes" id="UP000253083">
    <property type="component" value="Unassembled WGS sequence"/>
</dbReference>
<gene>
    <name evidence="1" type="ORF">DFR28_108101</name>
</gene>
<keyword evidence="2" id="KW-1185">Reference proteome</keyword>
<comment type="caution">
    <text evidence="1">The sequence shown here is derived from an EMBL/GenBank/DDBJ whole genome shotgun (WGS) entry which is preliminary data.</text>
</comment>